<dbReference type="EMBL" id="UAVY01000004">
    <property type="protein sequence ID" value="SQB28393.1"/>
    <property type="molecule type" value="Genomic_DNA"/>
</dbReference>
<dbReference type="Pfam" id="PF03949">
    <property type="entry name" value="Malic_M"/>
    <property type="match status" value="1"/>
</dbReference>
<dbReference type="Pfam" id="PF00390">
    <property type="entry name" value="malic"/>
    <property type="match status" value="2"/>
</dbReference>
<dbReference type="EC" id="1.1.1.40" evidence="5"/>
<evidence type="ECO:0000256" key="8">
    <source>
        <dbReference type="ARBA" id="ARBA00051384"/>
    </source>
</evidence>
<evidence type="ECO:0000256" key="5">
    <source>
        <dbReference type="ARBA" id="ARBA00038964"/>
    </source>
</evidence>
<dbReference type="InterPro" id="IPR012302">
    <property type="entry name" value="Malic_NAD-bd"/>
</dbReference>
<proteinExistence type="predicted"/>
<accession>A0A2X2VSV0</accession>
<dbReference type="InterPro" id="IPR045213">
    <property type="entry name" value="Malic_NAD-bd_bact_type"/>
</dbReference>
<feature type="domain" description="Malic enzyme NAD-binding" evidence="9">
    <location>
        <begin position="163"/>
        <end position="401"/>
    </location>
</feature>
<dbReference type="GO" id="GO:0046872">
    <property type="term" value="F:metal ion binding"/>
    <property type="evidence" value="ECO:0007669"/>
    <property type="project" value="UniProtKB-KW"/>
</dbReference>
<gene>
    <name evidence="11" type="primary">maeB_1</name>
    <name evidence="11" type="ORF">NCTC10786_02331</name>
</gene>
<evidence type="ECO:0000259" key="10">
    <source>
        <dbReference type="SMART" id="SM01274"/>
    </source>
</evidence>
<protein>
    <recommendedName>
        <fullName evidence="6">NADP-dependent malic enzyme</fullName>
        <ecNumber evidence="5">1.1.1.40</ecNumber>
    </recommendedName>
</protein>
<dbReference type="Gene3D" id="3.40.50.10380">
    <property type="entry name" value="Malic enzyme, N-terminal domain"/>
    <property type="match status" value="1"/>
</dbReference>
<keyword evidence="3" id="KW-0479">Metal-binding</keyword>
<dbReference type="Proteomes" id="UP000251584">
    <property type="component" value="Unassembled WGS sequence"/>
</dbReference>
<dbReference type="PANTHER" id="PTHR43237">
    <property type="entry name" value="NADP-DEPENDENT MALIC ENZYME"/>
    <property type="match status" value="1"/>
</dbReference>
<dbReference type="PANTHER" id="PTHR43237:SF4">
    <property type="entry name" value="NADP-DEPENDENT MALIC ENZYME"/>
    <property type="match status" value="1"/>
</dbReference>
<comment type="cofactor">
    <cofactor evidence="1">
        <name>Mn(2+)</name>
        <dbReference type="ChEBI" id="CHEBI:29035"/>
    </cofactor>
</comment>
<evidence type="ECO:0000256" key="4">
    <source>
        <dbReference type="ARBA" id="ARBA00023002"/>
    </source>
</evidence>
<organism evidence="11 12">
    <name type="scientific">Citrobacter koseri</name>
    <name type="common">Citrobacter diversus</name>
    <dbReference type="NCBI Taxonomy" id="545"/>
    <lineage>
        <taxon>Bacteria</taxon>
        <taxon>Pseudomonadati</taxon>
        <taxon>Pseudomonadota</taxon>
        <taxon>Gammaproteobacteria</taxon>
        <taxon>Enterobacterales</taxon>
        <taxon>Enterobacteriaceae</taxon>
        <taxon>Citrobacter</taxon>
    </lineage>
</organism>
<evidence type="ECO:0000256" key="7">
    <source>
        <dbReference type="ARBA" id="ARBA00050924"/>
    </source>
</evidence>
<comment type="catalytic activity">
    <reaction evidence="8">
        <text>oxaloacetate + H(+) = pyruvate + CO2</text>
        <dbReference type="Rhea" id="RHEA:15641"/>
        <dbReference type="ChEBI" id="CHEBI:15361"/>
        <dbReference type="ChEBI" id="CHEBI:15378"/>
        <dbReference type="ChEBI" id="CHEBI:16452"/>
        <dbReference type="ChEBI" id="CHEBI:16526"/>
        <dbReference type="EC" id="1.1.1.40"/>
    </reaction>
</comment>
<dbReference type="PROSITE" id="PS00331">
    <property type="entry name" value="MALIC_ENZYMES"/>
    <property type="match status" value="1"/>
</dbReference>
<dbReference type="FunFam" id="3.40.50.720:FF:000095">
    <property type="entry name" value="NADP-dependent malic enzyme"/>
    <property type="match status" value="1"/>
</dbReference>
<evidence type="ECO:0000256" key="2">
    <source>
        <dbReference type="ARBA" id="ARBA00001946"/>
    </source>
</evidence>
<dbReference type="GO" id="GO:0008948">
    <property type="term" value="F:oxaloacetate decarboxylase activity"/>
    <property type="evidence" value="ECO:0007669"/>
    <property type="project" value="RHEA"/>
</dbReference>
<evidence type="ECO:0000313" key="12">
    <source>
        <dbReference type="Proteomes" id="UP000251584"/>
    </source>
</evidence>
<dbReference type="InterPro" id="IPR037062">
    <property type="entry name" value="Malic_N_dom_sf"/>
</dbReference>
<evidence type="ECO:0000256" key="3">
    <source>
        <dbReference type="ARBA" id="ARBA00022723"/>
    </source>
</evidence>
<dbReference type="GO" id="GO:0051287">
    <property type="term" value="F:NAD binding"/>
    <property type="evidence" value="ECO:0007669"/>
    <property type="project" value="InterPro"/>
</dbReference>
<dbReference type="CDD" id="cd05311">
    <property type="entry name" value="NAD_bind_2_malic_enz"/>
    <property type="match status" value="1"/>
</dbReference>
<dbReference type="SMART" id="SM01274">
    <property type="entry name" value="malic"/>
    <property type="match status" value="1"/>
</dbReference>
<dbReference type="InterPro" id="IPR012301">
    <property type="entry name" value="Malic_N_dom"/>
</dbReference>
<dbReference type="InterPro" id="IPR051674">
    <property type="entry name" value="Malate_Decarboxylase"/>
</dbReference>
<dbReference type="InterPro" id="IPR046346">
    <property type="entry name" value="Aminoacid_DH-like_N_sf"/>
</dbReference>
<dbReference type="SMART" id="SM00919">
    <property type="entry name" value="Malic_M"/>
    <property type="match status" value="1"/>
</dbReference>
<dbReference type="AlphaFoldDB" id="A0A2X2VSV0"/>
<dbReference type="Gene3D" id="3.40.50.720">
    <property type="entry name" value="NAD(P)-binding Rossmann-like Domain"/>
    <property type="match status" value="1"/>
</dbReference>
<evidence type="ECO:0000259" key="9">
    <source>
        <dbReference type="SMART" id="SM00919"/>
    </source>
</evidence>
<name>A0A2X2VSV0_CITKO</name>
<dbReference type="SUPFAM" id="SSF51735">
    <property type="entry name" value="NAD(P)-binding Rossmann-fold domains"/>
    <property type="match status" value="1"/>
</dbReference>
<evidence type="ECO:0000256" key="1">
    <source>
        <dbReference type="ARBA" id="ARBA00001936"/>
    </source>
</evidence>
<dbReference type="FunFam" id="3.40.50.10380:FF:000003">
    <property type="entry name" value="NADP-dependent malic enzyme"/>
    <property type="match status" value="1"/>
</dbReference>
<dbReference type="InterPro" id="IPR015884">
    <property type="entry name" value="Malic_enzyme_CS"/>
</dbReference>
<comment type="catalytic activity">
    <reaction evidence="7">
        <text>(S)-malate + NADP(+) = pyruvate + CO2 + NADPH</text>
        <dbReference type="Rhea" id="RHEA:18253"/>
        <dbReference type="ChEBI" id="CHEBI:15361"/>
        <dbReference type="ChEBI" id="CHEBI:15589"/>
        <dbReference type="ChEBI" id="CHEBI:16526"/>
        <dbReference type="ChEBI" id="CHEBI:57783"/>
        <dbReference type="ChEBI" id="CHEBI:58349"/>
        <dbReference type="EC" id="1.1.1.40"/>
    </reaction>
</comment>
<evidence type="ECO:0000256" key="6">
    <source>
        <dbReference type="ARBA" id="ARBA00040273"/>
    </source>
</evidence>
<sequence length="444" mass="47953">MDDQLKQSALDFHEFPVPGKIQVSPTKPLATQRDLALAYSPGVAAPCLEIEKDPLAAYKYTARGNLVAVVSNGTAVLGLGNIGALAGKPVMEGKGVLFKKFAGIDVFDIEVDEHNPDKFIDVVAALEPTFGGINLEDIKAPECFYIEQKLRERMNIPVFHDDQHGTAIISTAAILNGLRVVEKNISDVRMVVSGAGAAAIACMNLLVALGMQKHNIVVCDSKGVIYKDREPNMVETKAAYAVVDDGKRTLDDVIDGADIFLGCSGPKVLTQEMVKKMARAPMILALANPEPEILPPLAKEVRSDAIICTGRSDYPNQVNNVLCFPFIFRGALDVGATAINEEMKLAAVHAIAELAHAEQSEVVASAYGDQDLSFGPEYIIPKPFDPRLIVKIAPAVAKAAMDSGVATRPIADFDAYIDKLTEFVYKTNLFMKPIFSLARKRRSA</sequence>
<evidence type="ECO:0000313" key="11">
    <source>
        <dbReference type="EMBL" id="SQB28393.1"/>
    </source>
</evidence>
<keyword evidence="4 11" id="KW-0560">Oxidoreductase</keyword>
<dbReference type="InterPro" id="IPR036291">
    <property type="entry name" value="NAD(P)-bd_dom_sf"/>
</dbReference>
<feature type="domain" description="Malic enzyme N-terminal" evidence="10">
    <location>
        <begin position="18"/>
        <end position="151"/>
    </location>
</feature>
<dbReference type="SUPFAM" id="SSF53223">
    <property type="entry name" value="Aminoacid dehydrogenase-like, N-terminal domain"/>
    <property type="match status" value="1"/>
</dbReference>
<comment type="cofactor">
    <cofactor evidence="2">
        <name>Mg(2+)</name>
        <dbReference type="ChEBI" id="CHEBI:18420"/>
    </cofactor>
</comment>
<dbReference type="GO" id="GO:0004473">
    <property type="term" value="F:malate dehydrogenase (decarboxylating) (NADP+) activity"/>
    <property type="evidence" value="ECO:0007669"/>
    <property type="project" value="UniProtKB-EC"/>
</dbReference>
<reference evidence="11 12" key="1">
    <citation type="submission" date="2018-06" db="EMBL/GenBank/DDBJ databases">
        <authorList>
            <consortium name="Pathogen Informatics"/>
            <person name="Doyle S."/>
        </authorList>
    </citation>
    <scope>NUCLEOTIDE SEQUENCE [LARGE SCALE GENOMIC DNA]</scope>
    <source>
        <strain evidence="11 12">NCTC10786</strain>
    </source>
</reference>